<feature type="transmembrane region" description="Helical" evidence="1">
    <location>
        <begin position="1103"/>
        <end position="1124"/>
    </location>
</feature>
<feature type="domain" description="LTD" evidence="2">
    <location>
        <begin position="275"/>
        <end position="374"/>
    </location>
</feature>
<dbReference type="InterPro" id="IPR036415">
    <property type="entry name" value="Lamin_tail_dom_sf"/>
</dbReference>
<feature type="domain" description="LTD" evidence="2">
    <location>
        <begin position="57"/>
        <end position="187"/>
    </location>
</feature>
<evidence type="ECO:0000256" key="1">
    <source>
        <dbReference type="SAM" id="Phobius"/>
    </source>
</evidence>
<keyword evidence="1" id="KW-0472">Membrane</keyword>
<dbReference type="Proteomes" id="UP000034705">
    <property type="component" value="Unassembled WGS sequence"/>
</dbReference>
<comment type="caution">
    <text evidence="3">The sequence shown here is derived from an EMBL/GenBank/DDBJ whole genome shotgun (WGS) entry which is preliminary data.</text>
</comment>
<organism evidence="3 4">
    <name type="scientific">Candidatus Uhrbacteria bacterium GW2011_GWF2_46_218</name>
    <dbReference type="NCBI Taxonomy" id="1619001"/>
    <lineage>
        <taxon>Bacteria</taxon>
        <taxon>Candidatus Uhriibacteriota</taxon>
    </lineage>
</organism>
<dbReference type="InterPro" id="IPR036700">
    <property type="entry name" value="BOBF_sf"/>
</dbReference>
<keyword evidence="1" id="KW-1133">Transmembrane helix</keyword>
<dbReference type="PATRIC" id="fig|1619001.3.peg.433"/>
<dbReference type="EMBL" id="LCMG01000007">
    <property type="protein sequence ID" value="KKU33704.1"/>
    <property type="molecule type" value="Genomic_DNA"/>
</dbReference>
<dbReference type="SUPFAM" id="SSF74853">
    <property type="entry name" value="Lamin A/C globular tail domain"/>
    <property type="match status" value="4"/>
</dbReference>
<evidence type="ECO:0000313" key="4">
    <source>
        <dbReference type="Proteomes" id="UP000034705"/>
    </source>
</evidence>
<keyword evidence="1" id="KW-0812">Transmembrane</keyword>
<evidence type="ECO:0000259" key="2">
    <source>
        <dbReference type="PROSITE" id="PS51841"/>
    </source>
</evidence>
<feature type="domain" description="LTD" evidence="2">
    <location>
        <begin position="416"/>
        <end position="541"/>
    </location>
</feature>
<dbReference type="PROSITE" id="PS51841">
    <property type="entry name" value="LTD"/>
    <property type="match status" value="4"/>
</dbReference>
<feature type="domain" description="LTD" evidence="2">
    <location>
        <begin position="574"/>
        <end position="674"/>
    </location>
</feature>
<name>A0A0G1PLM8_9BACT</name>
<sequence>MELTKEEPPQRGSSFVAYRCGRAVGIPGFIHLTFSCMQRWKNFSHWVMGFFLCGILFAPSAQAATPATVFISEIAWAGSSLSASDEWIELANPTDATIDLSGYELLGAASSGSVITLPEGSLITPYSTFLIANYDIAHENAVVSTVPSYITSSISLSNSALQITFSNAQGEILDVAGDGSVPLAGNSGGTSLGGPYASMERVYPLLDGTFPDAWTATTAQTGIKEGINDLGTPGFYSFETTTIVEETSDTPVQEESVLTETESTTTEEVVEDIEETIVEQEIVLPSLFISEFVSDPSEGAFEFIELYNNTDLPLDLTGYTIADAAGKITTLEGTIAAQSYYLVSEPAGKLNNDGDTIILTDPSGTIVETVIFGTDDLPALSDPSAYARTQEGTLVTTTTPTPGQENIFTTEIITENTSEETVSPSLFISEFVSDPSEDAFEFVELYNNSDVPLDLTGYTLADAAGKITTLEGTMAAQSYYLISEPAGKLNNDEDTIILSNASGTIIETIMYGTDDLPALSDPSAYAHTQEGTLIATTTPTPGQENIFTTELPEVTIEEESVEEKTITETENIEDVTSVLSYQSGDLLLNELVSSPLEGEVEWVEIYHPGTNEIALTHWTLEDATGKQTNLGEGTLAPKSYLIVPSPKGVLNNDGDTLILKDGQGNVIDTLIYGAAEIPAPKKGYALAKTAEGTWKETETVTPGMVNTISTAEETTTDTTSSGVSETQEETNVSYDYTALRLSEIYPNTNGSDEVEEFIEIENVGDSPVDLFGVILEDASGKQFIFSTHQNLSNVSVMALMREVTALALNNLGDTVSLYDPSYKLLDQVTYEKTNQGQSLARIHGSWDWTSHPTANEPNAFPTTQVDKPSSVTTTNTIVSAGEKTTTTLAVDRPNTSSGYLVTMDQVRTLADDTPVQVTGIVSVVPGILGKQIFYIQDETSGIQIYQYNADFPVLQEGDEVTVKGVMSTSREERRIKISEQQDIVVQKNPSNLEAASMTLTEISTEKTGILITVSGIVVSKENSSILLEEDGIQLTVRLASVTGLTPANFSTGAHMAVTGILTKSNDQLVLLPRFAEDIKILVSTTEDTTMTGLIAQEQTSKRIALVLTTAALVILAGFALSYFAPRIKSYVTHRPLRLGTQETH</sequence>
<protein>
    <submittedName>
        <fullName evidence="3">Polymorphic membrane protein</fullName>
    </submittedName>
</protein>
<evidence type="ECO:0000313" key="3">
    <source>
        <dbReference type="EMBL" id="KKU33704.1"/>
    </source>
</evidence>
<dbReference type="Gene3D" id="2.40.50.200">
    <property type="entry name" value="Bacterial OB-fold"/>
    <property type="match status" value="1"/>
</dbReference>
<reference evidence="3 4" key="1">
    <citation type="journal article" date="2015" name="Nature">
        <title>rRNA introns, odd ribosomes, and small enigmatic genomes across a large radiation of phyla.</title>
        <authorList>
            <person name="Brown C.T."/>
            <person name="Hug L.A."/>
            <person name="Thomas B.C."/>
            <person name="Sharon I."/>
            <person name="Castelle C.J."/>
            <person name="Singh A."/>
            <person name="Wilkins M.J."/>
            <person name="Williams K.H."/>
            <person name="Banfield J.F."/>
        </authorList>
    </citation>
    <scope>NUCLEOTIDE SEQUENCE [LARGE SCALE GENOMIC DNA]</scope>
</reference>
<dbReference type="InterPro" id="IPR001322">
    <property type="entry name" value="Lamin_tail_dom"/>
</dbReference>
<gene>
    <name evidence="3" type="ORF">UX45_C0007G0031</name>
</gene>
<dbReference type="Gene3D" id="2.60.40.1260">
    <property type="entry name" value="Lamin Tail domain"/>
    <property type="match status" value="1"/>
</dbReference>
<dbReference type="PANTHER" id="PTHR37397:SF1">
    <property type="entry name" value="LTD DOMAIN-CONTAINING PROTEIN"/>
    <property type="match status" value="1"/>
</dbReference>
<dbReference type="PANTHER" id="PTHR37397">
    <property type="entry name" value="SI:CH211-183D21.1"/>
    <property type="match status" value="1"/>
</dbReference>
<proteinExistence type="predicted"/>
<accession>A0A0G1PLM8</accession>
<dbReference type="Pfam" id="PF00932">
    <property type="entry name" value="LTD"/>
    <property type="match status" value="5"/>
</dbReference>
<dbReference type="AlphaFoldDB" id="A0A0G1PLM8"/>
<feature type="transmembrane region" description="Helical" evidence="1">
    <location>
        <begin position="43"/>
        <end position="61"/>
    </location>
</feature>